<gene>
    <name evidence="1" type="ORF">L210DRAFT_2472613</name>
</gene>
<proteinExistence type="predicted"/>
<keyword evidence="2" id="KW-1185">Reference proteome</keyword>
<protein>
    <submittedName>
        <fullName evidence="1">Uncharacterized protein</fullName>
    </submittedName>
</protein>
<dbReference type="Gene3D" id="1.25.10.10">
    <property type="entry name" value="Leucine-rich Repeat Variant"/>
    <property type="match status" value="1"/>
</dbReference>
<evidence type="ECO:0000313" key="1">
    <source>
        <dbReference type="EMBL" id="KAF8417609.1"/>
    </source>
</evidence>
<name>A0AAD4BBG7_BOLED</name>
<reference evidence="1" key="2">
    <citation type="journal article" date="2020" name="Nat. Commun.">
        <title>Large-scale genome sequencing of mycorrhizal fungi provides insights into the early evolution of symbiotic traits.</title>
        <authorList>
            <person name="Miyauchi S."/>
            <person name="Kiss E."/>
            <person name="Kuo A."/>
            <person name="Drula E."/>
            <person name="Kohler A."/>
            <person name="Sanchez-Garcia M."/>
            <person name="Morin E."/>
            <person name="Andreopoulos B."/>
            <person name="Barry K.W."/>
            <person name="Bonito G."/>
            <person name="Buee M."/>
            <person name="Carver A."/>
            <person name="Chen C."/>
            <person name="Cichocki N."/>
            <person name="Clum A."/>
            <person name="Culley D."/>
            <person name="Crous P.W."/>
            <person name="Fauchery L."/>
            <person name="Girlanda M."/>
            <person name="Hayes R.D."/>
            <person name="Keri Z."/>
            <person name="LaButti K."/>
            <person name="Lipzen A."/>
            <person name="Lombard V."/>
            <person name="Magnuson J."/>
            <person name="Maillard F."/>
            <person name="Murat C."/>
            <person name="Nolan M."/>
            <person name="Ohm R.A."/>
            <person name="Pangilinan J."/>
            <person name="Pereira M.F."/>
            <person name="Perotto S."/>
            <person name="Peter M."/>
            <person name="Pfister S."/>
            <person name="Riley R."/>
            <person name="Sitrit Y."/>
            <person name="Stielow J.B."/>
            <person name="Szollosi G."/>
            <person name="Zifcakova L."/>
            <person name="Stursova M."/>
            <person name="Spatafora J.W."/>
            <person name="Tedersoo L."/>
            <person name="Vaario L.M."/>
            <person name="Yamada A."/>
            <person name="Yan M."/>
            <person name="Wang P."/>
            <person name="Xu J."/>
            <person name="Bruns T."/>
            <person name="Baldrian P."/>
            <person name="Vilgalys R."/>
            <person name="Dunand C."/>
            <person name="Henrissat B."/>
            <person name="Grigoriev I.V."/>
            <person name="Hibbett D."/>
            <person name="Nagy L.G."/>
            <person name="Martin F.M."/>
        </authorList>
    </citation>
    <scope>NUCLEOTIDE SEQUENCE</scope>
    <source>
        <strain evidence="1">BED1</strain>
    </source>
</reference>
<reference evidence="1" key="1">
    <citation type="submission" date="2019-10" db="EMBL/GenBank/DDBJ databases">
        <authorList>
            <consortium name="DOE Joint Genome Institute"/>
            <person name="Kuo A."/>
            <person name="Miyauchi S."/>
            <person name="Kiss E."/>
            <person name="Drula E."/>
            <person name="Kohler A."/>
            <person name="Sanchez-Garcia M."/>
            <person name="Andreopoulos B."/>
            <person name="Barry K.W."/>
            <person name="Bonito G."/>
            <person name="Buee M."/>
            <person name="Carver A."/>
            <person name="Chen C."/>
            <person name="Cichocki N."/>
            <person name="Clum A."/>
            <person name="Culley D."/>
            <person name="Crous P.W."/>
            <person name="Fauchery L."/>
            <person name="Girlanda M."/>
            <person name="Hayes R."/>
            <person name="Keri Z."/>
            <person name="LaButti K."/>
            <person name="Lipzen A."/>
            <person name="Lombard V."/>
            <person name="Magnuson J."/>
            <person name="Maillard F."/>
            <person name="Morin E."/>
            <person name="Murat C."/>
            <person name="Nolan M."/>
            <person name="Ohm R."/>
            <person name="Pangilinan J."/>
            <person name="Pereira M."/>
            <person name="Perotto S."/>
            <person name="Peter M."/>
            <person name="Riley R."/>
            <person name="Sitrit Y."/>
            <person name="Stielow B."/>
            <person name="Szollosi G."/>
            <person name="Zifcakova L."/>
            <person name="Stursova M."/>
            <person name="Spatafora J.W."/>
            <person name="Tedersoo L."/>
            <person name="Vaario L.-M."/>
            <person name="Yamada A."/>
            <person name="Yan M."/>
            <person name="Wang P."/>
            <person name="Xu J."/>
            <person name="Bruns T."/>
            <person name="Baldrian P."/>
            <person name="Vilgalys R."/>
            <person name="Henrissat B."/>
            <person name="Grigoriev I.V."/>
            <person name="Hibbett D."/>
            <person name="Nagy L.G."/>
            <person name="Martin F.M."/>
        </authorList>
    </citation>
    <scope>NUCLEOTIDE SEQUENCE</scope>
    <source>
        <strain evidence="1">BED1</strain>
    </source>
</reference>
<dbReference type="Proteomes" id="UP001194468">
    <property type="component" value="Unassembled WGS sequence"/>
</dbReference>
<accession>A0AAD4BBG7</accession>
<sequence length="68" mass="7620">MPLLLNVLRNANDPSNHKLRVKAMEIAVGCDVFRPDAQPLVDALINIQSRTAFTYFRRPDGALTLFPP</sequence>
<evidence type="ECO:0000313" key="2">
    <source>
        <dbReference type="Proteomes" id="UP001194468"/>
    </source>
</evidence>
<dbReference type="InterPro" id="IPR011989">
    <property type="entry name" value="ARM-like"/>
</dbReference>
<dbReference type="EMBL" id="WHUW01000218">
    <property type="protein sequence ID" value="KAF8417609.1"/>
    <property type="molecule type" value="Genomic_DNA"/>
</dbReference>
<comment type="caution">
    <text evidence="1">The sequence shown here is derived from an EMBL/GenBank/DDBJ whole genome shotgun (WGS) entry which is preliminary data.</text>
</comment>
<dbReference type="AlphaFoldDB" id="A0AAD4BBG7"/>
<organism evidence="1 2">
    <name type="scientific">Boletus edulis BED1</name>
    <dbReference type="NCBI Taxonomy" id="1328754"/>
    <lineage>
        <taxon>Eukaryota</taxon>
        <taxon>Fungi</taxon>
        <taxon>Dikarya</taxon>
        <taxon>Basidiomycota</taxon>
        <taxon>Agaricomycotina</taxon>
        <taxon>Agaricomycetes</taxon>
        <taxon>Agaricomycetidae</taxon>
        <taxon>Boletales</taxon>
        <taxon>Boletineae</taxon>
        <taxon>Boletaceae</taxon>
        <taxon>Boletoideae</taxon>
        <taxon>Boletus</taxon>
    </lineage>
</organism>